<name>A0A3D8PLG6_9BACI</name>
<evidence type="ECO:0000256" key="3">
    <source>
        <dbReference type="ARBA" id="ARBA00022989"/>
    </source>
</evidence>
<feature type="transmembrane region" description="Helical" evidence="6">
    <location>
        <begin position="20"/>
        <end position="39"/>
    </location>
</feature>
<sequence length="147" mass="16269">MGGFNLEHLEAARFFLFGDVKFLHLLLLLMALDIITGVAKAIKNENLWSRKSLFGYARKLLVLVVIILANVVDQILGLQGAVTYATVLFYIANEGLSITENLAQVGVLVPQNLAEKLKHIDSKSATEEIGEEMLGTKIDEELKKDDK</sequence>
<evidence type="ECO:0000256" key="5">
    <source>
        <dbReference type="ARBA" id="ARBA00023600"/>
    </source>
</evidence>
<keyword evidence="8" id="KW-1185">Reference proteome</keyword>
<protein>
    <submittedName>
        <fullName evidence="7">Holin</fullName>
    </submittedName>
</protein>
<dbReference type="OrthoDB" id="88184at2"/>
<evidence type="ECO:0000256" key="1">
    <source>
        <dbReference type="ARBA" id="ARBA00004141"/>
    </source>
</evidence>
<evidence type="ECO:0000313" key="7">
    <source>
        <dbReference type="EMBL" id="RDW16502.1"/>
    </source>
</evidence>
<gene>
    <name evidence="7" type="ORF">CWR48_15765</name>
</gene>
<dbReference type="AlphaFoldDB" id="A0A3D8PLG6"/>
<comment type="caution">
    <text evidence="7">The sequence shown here is derived from an EMBL/GenBank/DDBJ whole genome shotgun (WGS) entry which is preliminary data.</text>
</comment>
<keyword evidence="3 6" id="KW-1133">Transmembrane helix</keyword>
<comment type="similarity">
    <text evidence="5">Belongs to the bacteriophage holin family. Cp-1 holin subfamily.</text>
</comment>
<reference evidence="8" key="1">
    <citation type="submission" date="2017-11" db="EMBL/GenBank/DDBJ databases">
        <authorList>
            <person name="Zhu W."/>
        </authorList>
    </citation>
    <scope>NUCLEOTIDE SEQUENCE [LARGE SCALE GENOMIC DNA]</scope>
    <source>
        <strain evidence="8">CAU 1183</strain>
    </source>
</reference>
<comment type="subcellular location">
    <subcellularLocation>
        <location evidence="1">Membrane</location>
        <topology evidence="1">Multi-pass membrane protein</topology>
    </subcellularLocation>
</comment>
<dbReference type="GO" id="GO:0016020">
    <property type="term" value="C:membrane"/>
    <property type="evidence" value="ECO:0007669"/>
    <property type="project" value="UniProtKB-SubCell"/>
</dbReference>
<keyword evidence="2 6" id="KW-0812">Transmembrane</keyword>
<accession>A0A3D8PLG6</accession>
<dbReference type="NCBIfam" id="TIGR01593">
    <property type="entry name" value="holin_tox_secr"/>
    <property type="match status" value="1"/>
</dbReference>
<dbReference type="InterPro" id="IPR006480">
    <property type="entry name" value="Phage_holin_4_1"/>
</dbReference>
<feature type="transmembrane region" description="Helical" evidence="6">
    <location>
        <begin position="60"/>
        <end position="91"/>
    </location>
</feature>
<proteinExistence type="inferred from homology"/>
<dbReference type="Pfam" id="PF05105">
    <property type="entry name" value="Phage_holin_4_1"/>
    <property type="match status" value="1"/>
</dbReference>
<dbReference type="EMBL" id="PIOC01000024">
    <property type="protein sequence ID" value="RDW16502.1"/>
    <property type="molecule type" value="Genomic_DNA"/>
</dbReference>
<organism evidence="7 8">
    <name type="scientific">Oceanobacillus arenosus</name>
    <dbReference type="NCBI Taxonomy" id="1229153"/>
    <lineage>
        <taxon>Bacteria</taxon>
        <taxon>Bacillati</taxon>
        <taxon>Bacillota</taxon>
        <taxon>Bacilli</taxon>
        <taxon>Bacillales</taxon>
        <taxon>Bacillaceae</taxon>
        <taxon>Oceanobacillus</taxon>
    </lineage>
</organism>
<dbReference type="Proteomes" id="UP000257143">
    <property type="component" value="Unassembled WGS sequence"/>
</dbReference>
<evidence type="ECO:0000256" key="6">
    <source>
        <dbReference type="SAM" id="Phobius"/>
    </source>
</evidence>
<keyword evidence="4 6" id="KW-0472">Membrane</keyword>
<evidence type="ECO:0000313" key="8">
    <source>
        <dbReference type="Proteomes" id="UP000257143"/>
    </source>
</evidence>
<evidence type="ECO:0000256" key="4">
    <source>
        <dbReference type="ARBA" id="ARBA00023136"/>
    </source>
</evidence>
<evidence type="ECO:0000256" key="2">
    <source>
        <dbReference type="ARBA" id="ARBA00022692"/>
    </source>
</evidence>